<feature type="transmembrane region" description="Helical" evidence="1">
    <location>
        <begin position="20"/>
        <end position="42"/>
    </location>
</feature>
<keyword evidence="1" id="KW-1133">Transmembrane helix</keyword>
<keyword evidence="1" id="KW-0812">Transmembrane</keyword>
<evidence type="ECO:0000256" key="1">
    <source>
        <dbReference type="SAM" id="Phobius"/>
    </source>
</evidence>
<sequence length="111" mass="12134">MYELPGEIDASASKPSIPYAYFQTILTREGLGVLPILVLYVAGMYSMTDIGNAIGKHKSVVSSKTRNLIKLGLLQWHTPSLHGEDFPVPADQASLVLSGLRFRLKPAFSKC</sequence>
<keyword evidence="3" id="KW-1185">Reference proteome</keyword>
<keyword evidence="1" id="KW-0472">Membrane</keyword>
<evidence type="ECO:0000313" key="3">
    <source>
        <dbReference type="Proteomes" id="UP000755551"/>
    </source>
</evidence>
<evidence type="ECO:0008006" key="4">
    <source>
        <dbReference type="Google" id="ProtNLM"/>
    </source>
</evidence>
<reference evidence="2 3" key="1">
    <citation type="submission" date="2021-06" db="EMBL/GenBank/DDBJ databases">
        <title>Bacterium isolated from marine sediment.</title>
        <authorList>
            <person name="Zhu K.-L."/>
            <person name="Du Z.-J."/>
            <person name="Liang Q.-Y."/>
        </authorList>
    </citation>
    <scope>NUCLEOTIDE SEQUENCE [LARGE SCALE GENOMIC DNA]</scope>
    <source>
        <strain evidence="2 3">A346</strain>
    </source>
</reference>
<protein>
    <recommendedName>
        <fullName evidence="4">MarR family transcriptional regulator</fullName>
    </recommendedName>
</protein>
<comment type="caution">
    <text evidence="2">The sequence shown here is derived from an EMBL/GenBank/DDBJ whole genome shotgun (WGS) entry which is preliminary data.</text>
</comment>
<organism evidence="2 3">
    <name type="scientific">Marinobacterium weihaiense</name>
    <dbReference type="NCBI Taxonomy" id="2851016"/>
    <lineage>
        <taxon>Bacteria</taxon>
        <taxon>Pseudomonadati</taxon>
        <taxon>Pseudomonadota</taxon>
        <taxon>Gammaproteobacteria</taxon>
        <taxon>Oceanospirillales</taxon>
        <taxon>Oceanospirillaceae</taxon>
        <taxon>Marinobacterium</taxon>
    </lineage>
</organism>
<accession>A0ABS6MF41</accession>
<evidence type="ECO:0000313" key="2">
    <source>
        <dbReference type="EMBL" id="MBV0934917.1"/>
    </source>
</evidence>
<dbReference type="RefSeq" id="WP_217336303.1">
    <property type="nucleotide sequence ID" value="NZ_JAHQZT010000048.1"/>
</dbReference>
<dbReference type="EMBL" id="JAHQZT010000048">
    <property type="protein sequence ID" value="MBV0934917.1"/>
    <property type="molecule type" value="Genomic_DNA"/>
</dbReference>
<gene>
    <name evidence="2" type="ORF">KTN04_16400</name>
</gene>
<name>A0ABS6MF41_9GAMM</name>
<dbReference type="Proteomes" id="UP000755551">
    <property type="component" value="Unassembled WGS sequence"/>
</dbReference>
<proteinExistence type="predicted"/>